<evidence type="ECO:0000313" key="3">
    <source>
        <dbReference type="Proteomes" id="UP000434475"/>
    </source>
</evidence>
<evidence type="ECO:0000313" key="2">
    <source>
        <dbReference type="EMBL" id="MSB20590.1"/>
    </source>
</evidence>
<feature type="region of interest" description="Disordered" evidence="1">
    <location>
        <begin position="369"/>
        <end position="392"/>
    </location>
</feature>
<accession>A0A6I2R6K5</accession>
<dbReference type="Proteomes" id="UP000434475">
    <property type="component" value="Unassembled WGS sequence"/>
</dbReference>
<organism evidence="2 3">
    <name type="scientific">Flavonifractor plautii</name>
    <name type="common">Fusobacterium plautii</name>
    <dbReference type="NCBI Taxonomy" id="292800"/>
    <lineage>
        <taxon>Bacteria</taxon>
        <taxon>Bacillati</taxon>
        <taxon>Bacillota</taxon>
        <taxon>Clostridia</taxon>
        <taxon>Eubacteriales</taxon>
        <taxon>Oscillospiraceae</taxon>
        <taxon>Flavonifractor</taxon>
    </lineage>
</organism>
<evidence type="ECO:0000256" key="1">
    <source>
        <dbReference type="SAM" id="MobiDB-lite"/>
    </source>
</evidence>
<dbReference type="EMBL" id="WKPR01000014">
    <property type="protein sequence ID" value="MSB20590.1"/>
    <property type="molecule type" value="Genomic_DNA"/>
</dbReference>
<dbReference type="AlphaFoldDB" id="A0A6I2R6K5"/>
<sequence length="392" mass="42676">MVFSERDIDLLRLLCWCQYLPPEAACQICPEAEVQLLRSMGLVRQHRTSGALLLTTQGAEWLGGICPGGVPAFSRSYHKSAIQRRLRISRLALTAYRAGVHIFTTSTEELSASPALFFSSITRSRGSNPWGSTRVAALAHLGELLCSIHYVCPGIGKIALTDELTAFNNQTAAFRGLRRVMVFAGESYTSVLSELEAVYPHGDTKLIPYGEAYRRLRLPVHLLSCDDTGAIQLQILATPGYRPRLTQAALKSQYVPPPEGAPALDAMFQGLPFVMAADMDLRRIDAALTTAQRMGRPQIALAALKGQAESVLFSRYRDPGLARVFVLTRGALAEALGRPPAPHIPSRMQYLTEKGDVVDAASVRADRTARGLAGAQMRERVPPPGADREAAI</sequence>
<reference evidence="2 3" key="1">
    <citation type="journal article" date="2019" name="Nat. Med.">
        <title>A library of human gut bacterial isolates paired with longitudinal multiomics data enables mechanistic microbiome research.</title>
        <authorList>
            <person name="Poyet M."/>
            <person name="Groussin M."/>
            <person name="Gibbons S.M."/>
            <person name="Avila-Pacheco J."/>
            <person name="Jiang X."/>
            <person name="Kearney S.M."/>
            <person name="Perrotta A.R."/>
            <person name="Berdy B."/>
            <person name="Zhao S."/>
            <person name="Lieberman T.D."/>
            <person name="Swanson P.K."/>
            <person name="Smith M."/>
            <person name="Roesemann S."/>
            <person name="Alexander J.E."/>
            <person name="Rich S.A."/>
            <person name="Livny J."/>
            <person name="Vlamakis H."/>
            <person name="Clish C."/>
            <person name="Bullock K."/>
            <person name="Deik A."/>
            <person name="Scott J."/>
            <person name="Pierce K.A."/>
            <person name="Xavier R.J."/>
            <person name="Alm E.J."/>
        </authorList>
    </citation>
    <scope>NUCLEOTIDE SEQUENCE [LARGE SCALE GENOMIC DNA]</scope>
    <source>
        <strain evidence="2 3">BIOML-A2</strain>
    </source>
</reference>
<feature type="compositionally biased region" description="Basic and acidic residues" evidence="1">
    <location>
        <begin position="377"/>
        <end position="392"/>
    </location>
</feature>
<dbReference type="RefSeq" id="WP_172697771.1">
    <property type="nucleotide sequence ID" value="NZ_CAXUMB010000070.1"/>
</dbReference>
<name>A0A6I2R6K5_FLAPL</name>
<gene>
    <name evidence="2" type="ORF">GKE97_13835</name>
</gene>
<comment type="caution">
    <text evidence="2">The sequence shown here is derived from an EMBL/GenBank/DDBJ whole genome shotgun (WGS) entry which is preliminary data.</text>
</comment>
<protein>
    <submittedName>
        <fullName evidence="2">Uncharacterized protein</fullName>
    </submittedName>
</protein>
<proteinExistence type="predicted"/>